<dbReference type="EMBL" id="CP102294">
    <property type="protein sequence ID" value="UWN56259.1"/>
    <property type="molecule type" value="Genomic_DNA"/>
</dbReference>
<gene>
    <name evidence="1" type="ORF">NQ491_06180</name>
</gene>
<evidence type="ECO:0008006" key="3">
    <source>
        <dbReference type="Google" id="ProtNLM"/>
    </source>
</evidence>
<evidence type="ECO:0000313" key="2">
    <source>
        <dbReference type="Proteomes" id="UP001059295"/>
    </source>
</evidence>
<accession>A0ABY5UXL4</accession>
<evidence type="ECO:0000313" key="1">
    <source>
        <dbReference type="EMBL" id="UWN56259.1"/>
    </source>
</evidence>
<name>A0ABY5UXL4_9BACT</name>
<sequence>MAKFIATYPEVSLEWLIRGEGEIVRPNGPEEAPADLLEMARRVIEAKDEIIELQKNRIDWLTARLSEKG</sequence>
<dbReference type="GeneID" id="82891304"/>
<dbReference type="Proteomes" id="UP001059295">
    <property type="component" value="Chromosome"/>
</dbReference>
<keyword evidence="2" id="KW-1185">Reference proteome</keyword>
<organism evidence="1 2">
    <name type="scientific">Alistipes ihumii AP11</name>
    <dbReference type="NCBI Taxonomy" id="1211813"/>
    <lineage>
        <taxon>Bacteria</taxon>
        <taxon>Pseudomonadati</taxon>
        <taxon>Bacteroidota</taxon>
        <taxon>Bacteroidia</taxon>
        <taxon>Bacteroidales</taxon>
        <taxon>Rikenellaceae</taxon>
        <taxon>Alistipes</taxon>
    </lineage>
</organism>
<proteinExistence type="predicted"/>
<reference evidence="1" key="1">
    <citation type="journal article" date="2022" name="Cell">
        <title>Design, construction, and in vivo augmentation of a complex gut microbiome.</title>
        <authorList>
            <person name="Cheng A.G."/>
            <person name="Ho P.Y."/>
            <person name="Aranda-Diaz A."/>
            <person name="Jain S."/>
            <person name="Yu F.B."/>
            <person name="Meng X."/>
            <person name="Wang M."/>
            <person name="Iakiviak M."/>
            <person name="Nagashima K."/>
            <person name="Zhao A."/>
            <person name="Murugkar P."/>
            <person name="Patil A."/>
            <person name="Atabakhsh K."/>
            <person name="Weakley A."/>
            <person name="Yan J."/>
            <person name="Brumbaugh A.R."/>
            <person name="Higginbottom S."/>
            <person name="Dimas A."/>
            <person name="Shiver A.L."/>
            <person name="Deutschbauer A."/>
            <person name="Neff N."/>
            <person name="Sonnenburg J.L."/>
            <person name="Huang K.C."/>
            <person name="Fischbach M.A."/>
        </authorList>
    </citation>
    <scope>NUCLEOTIDE SEQUENCE</scope>
    <source>
        <strain evidence="1">AP11</strain>
    </source>
</reference>
<dbReference type="RefSeq" id="WP_147524803.1">
    <property type="nucleotide sequence ID" value="NZ_CAPH01000013.1"/>
</dbReference>
<protein>
    <recommendedName>
        <fullName evidence="3">Transcriptional regulator</fullName>
    </recommendedName>
</protein>